<dbReference type="OMA" id="DYTYVTC"/>
<dbReference type="EMBL" id="JAHRHJ020000008">
    <property type="protein sequence ID" value="KAH9305945.1"/>
    <property type="molecule type" value="Genomic_DNA"/>
</dbReference>
<name>A0AA38KUY4_TAXCH</name>
<keyword evidence="2" id="KW-0479">Metal-binding</keyword>
<dbReference type="InterPro" id="IPR044604">
    <property type="entry name" value="FLZ12/13/14"/>
</dbReference>
<dbReference type="AlphaFoldDB" id="A0AA38KUY4"/>
<feature type="region of interest" description="Disordered" evidence="4">
    <location>
        <begin position="51"/>
        <end position="78"/>
    </location>
</feature>
<reference evidence="6 7" key="1">
    <citation type="journal article" date="2021" name="Nat. Plants">
        <title>The Taxus genome provides insights into paclitaxel biosynthesis.</title>
        <authorList>
            <person name="Xiong X."/>
            <person name="Gou J."/>
            <person name="Liao Q."/>
            <person name="Li Y."/>
            <person name="Zhou Q."/>
            <person name="Bi G."/>
            <person name="Li C."/>
            <person name="Du R."/>
            <person name="Wang X."/>
            <person name="Sun T."/>
            <person name="Guo L."/>
            <person name="Liang H."/>
            <person name="Lu P."/>
            <person name="Wu Y."/>
            <person name="Zhang Z."/>
            <person name="Ro D.K."/>
            <person name="Shang Y."/>
            <person name="Huang S."/>
            <person name="Yan J."/>
        </authorList>
    </citation>
    <scope>NUCLEOTIDE SEQUENCE [LARGE SCALE GENOMIC DNA]</scope>
    <source>
        <strain evidence="6">Ta-2019</strain>
    </source>
</reference>
<comment type="caution">
    <text evidence="6">The sequence shown here is derived from an EMBL/GenBank/DDBJ whole genome shotgun (WGS) entry which is preliminary data.</text>
</comment>
<feature type="compositionally biased region" description="Polar residues" evidence="4">
    <location>
        <begin position="108"/>
        <end position="123"/>
    </location>
</feature>
<dbReference type="PANTHER" id="PTHR47208:SF1">
    <property type="entry name" value="OS02G0174800 PROTEIN"/>
    <property type="match status" value="1"/>
</dbReference>
<dbReference type="Pfam" id="PF04570">
    <property type="entry name" value="zf-FLZ"/>
    <property type="match status" value="1"/>
</dbReference>
<dbReference type="InterPro" id="IPR007650">
    <property type="entry name" value="Zf-FLZ_dom"/>
</dbReference>
<evidence type="ECO:0000256" key="1">
    <source>
        <dbReference type="ARBA" id="ARBA00009374"/>
    </source>
</evidence>
<organism evidence="6 7">
    <name type="scientific">Taxus chinensis</name>
    <name type="common">Chinese yew</name>
    <name type="synonym">Taxus wallichiana var. chinensis</name>
    <dbReference type="NCBI Taxonomy" id="29808"/>
    <lineage>
        <taxon>Eukaryota</taxon>
        <taxon>Viridiplantae</taxon>
        <taxon>Streptophyta</taxon>
        <taxon>Embryophyta</taxon>
        <taxon>Tracheophyta</taxon>
        <taxon>Spermatophyta</taxon>
        <taxon>Pinopsida</taxon>
        <taxon>Pinidae</taxon>
        <taxon>Conifers II</taxon>
        <taxon>Cupressales</taxon>
        <taxon>Taxaceae</taxon>
        <taxon>Taxus</taxon>
    </lineage>
</organism>
<dbReference type="PANTHER" id="PTHR47208">
    <property type="entry name" value="OS02G0174800 PROTEIN"/>
    <property type="match status" value="1"/>
</dbReference>
<comment type="similarity">
    <text evidence="1">Belongs to the FLZ family.</text>
</comment>
<dbReference type="Proteomes" id="UP000824469">
    <property type="component" value="Unassembled WGS sequence"/>
</dbReference>
<dbReference type="GO" id="GO:0046872">
    <property type="term" value="F:metal ion binding"/>
    <property type="evidence" value="ECO:0007669"/>
    <property type="project" value="UniProtKB-KW"/>
</dbReference>
<feature type="region of interest" description="Disordered" evidence="4">
    <location>
        <begin position="107"/>
        <end position="129"/>
    </location>
</feature>
<proteinExistence type="inferred from homology"/>
<feature type="non-terminal residue" evidence="6">
    <location>
        <position position="1"/>
    </location>
</feature>
<evidence type="ECO:0000256" key="2">
    <source>
        <dbReference type="ARBA" id="ARBA00022723"/>
    </source>
</evidence>
<feature type="zinc finger region" description="FLZ-type" evidence="3">
    <location>
        <begin position="204"/>
        <end position="248"/>
    </location>
</feature>
<feature type="domain" description="FLZ-type" evidence="5">
    <location>
        <begin position="204"/>
        <end position="248"/>
    </location>
</feature>
<accession>A0AA38KUY4</accession>
<evidence type="ECO:0000313" key="6">
    <source>
        <dbReference type="EMBL" id="KAH9305945.1"/>
    </source>
</evidence>
<protein>
    <recommendedName>
        <fullName evidence="5">FLZ-type domain-containing protein</fullName>
    </recommendedName>
</protein>
<sequence length="248" mass="27487">MLGKRSRPVQRTPSKLFLMPSENLETFSSFEQIQRNFSTVRGCLSASIPSQRGFPDGGELSGGIRSPTSPLDHSSLYHKSPRGFDQGVGLGILAALHNAETKTAVLSPKNSEAMNPAKQSGKPSQPIAIGSAKPLSERWEGEQSAMEYSESYTCITSHGPKTTIRHIFDDPAESEKRNSKCCKPAVFETSSFCDADSPYLPDADFLSACYLCRRQLRHGKDIYMYRGDKAFCSVECRYQQIVSDEKER</sequence>
<dbReference type="PROSITE" id="PS51795">
    <property type="entry name" value="ZF_FLZ"/>
    <property type="match status" value="1"/>
</dbReference>
<evidence type="ECO:0000256" key="3">
    <source>
        <dbReference type="PROSITE-ProRule" id="PRU01131"/>
    </source>
</evidence>
<evidence type="ECO:0000313" key="7">
    <source>
        <dbReference type="Proteomes" id="UP000824469"/>
    </source>
</evidence>
<gene>
    <name evidence="6" type="ORF">KI387_010349</name>
</gene>
<keyword evidence="7" id="KW-1185">Reference proteome</keyword>
<evidence type="ECO:0000256" key="4">
    <source>
        <dbReference type="SAM" id="MobiDB-lite"/>
    </source>
</evidence>
<evidence type="ECO:0000259" key="5">
    <source>
        <dbReference type="PROSITE" id="PS51795"/>
    </source>
</evidence>